<dbReference type="InterPro" id="IPR014347">
    <property type="entry name" value="Tautomerase/MIF_sf"/>
</dbReference>
<dbReference type="AlphaFoldDB" id="A0AA41Z2X4"/>
<keyword evidence="3" id="KW-1185">Reference proteome</keyword>
<feature type="domain" description="Tautomerase cis-CaaD-like" evidence="1">
    <location>
        <begin position="2"/>
        <end position="129"/>
    </location>
</feature>
<reference evidence="2" key="1">
    <citation type="submission" date="2022-05" db="EMBL/GenBank/DDBJ databases">
        <authorList>
            <person name="Pankratov T."/>
        </authorList>
    </citation>
    <scope>NUCLEOTIDE SEQUENCE</scope>
    <source>
        <strain evidence="2">BP6-180914</strain>
    </source>
</reference>
<comment type="caution">
    <text evidence="2">The sequence shown here is derived from an EMBL/GenBank/DDBJ whole genome shotgun (WGS) entry which is preliminary data.</text>
</comment>
<organism evidence="2 3">
    <name type="scientific">Lichenifustis flavocetrariae</name>
    <dbReference type="NCBI Taxonomy" id="2949735"/>
    <lineage>
        <taxon>Bacteria</taxon>
        <taxon>Pseudomonadati</taxon>
        <taxon>Pseudomonadota</taxon>
        <taxon>Alphaproteobacteria</taxon>
        <taxon>Hyphomicrobiales</taxon>
        <taxon>Lichenihabitantaceae</taxon>
        <taxon>Lichenifustis</taxon>
    </lineage>
</organism>
<dbReference type="EMBL" id="JAMOIM010000037">
    <property type="protein sequence ID" value="MCW6511996.1"/>
    <property type="molecule type" value="Genomic_DNA"/>
</dbReference>
<proteinExistence type="predicted"/>
<evidence type="ECO:0000313" key="2">
    <source>
        <dbReference type="EMBL" id="MCW6511996.1"/>
    </source>
</evidence>
<dbReference type="Proteomes" id="UP001165667">
    <property type="component" value="Unassembled WGS sequence"/>
</dbReference>
<dbReference type="RefSeq" id="WP_282588374.1">
    <property type="nucleotide sequence ID" value="NZ_JAMOIM010000037.1"/>
</dbReference>
<evidence type="ECO:0000313" key="3">
    <source>
        <dbReference type="Proteomes" id="UP001165667"/>
    </source>
</evidence>
<accession>A0AA41Z2X4</accession>
<gene>
    <name evidence="2" type="ORF">M8523_29025</name>
</gene>
<dbReference type="Gene3D" id="3.30.429.10">
    <property type="entry name" value="Macrophage Migration Inhibitory Factor"/>
    <property type="match status" value="1"/>
</dbReference>
<protein>
    <recommendedName>
        <fullName evidence="1">Tautomerase cis-CaaD-like domain-containing protein</fullName>
    </recommendedName>
</protein>
<sequence>MMPTYVCSVPPKSLSDDQKDQIAAAIGRRHSEATGAPRFFVQVVIQESDTTRRYLGGELSGAHIWVRGDIRAGRSESVRSALMLAIMKDVSAIAAFPEAAIWVYLCNLEPTDMVEFGHVLPVPGDEQAWFEGLPPDLQTYLAGLSAKRETFQL</sequence>
<dbReference type="SUPFAM" id="SSF55331">
    <property type="entry name" value="Tautomerase/MIF"/>
    <property type="match status" value="1"/>
</dbReference>
<dbReference type="InterPro" id="IPR028116">
    <property type="entry name" value="Cis-CaaD-like"/>
</dbReference>
<dbReference type="Pfam" id="PF14832">
    <property type="entry name" value="Tautomerase_3"/>
    <property type="match status" value="1"/>
</dbReference>
<evidence type="ECO:0000259" key="1">
    <source>
        <dbReference type="Pfam" id="PF14832"/>
    </source>
</evidence>
<name>A0AA41Z2X4_9HYPH</name>